<feature type="non-terminal residue" evidence="2">
    <location>
        <position position="1"/>
    </location>
</feature>
<feature type="compositionally biased region" description="Low complexity" evidence="1">
    <location>
        <begin position="11"/>
        <end position="41"/>
    </location>
</feature>
<evidence type="ECO:0000313" key="3">
    <source>
        <dbReference type="Proteomes" id="UP000485058"/>
    </source>
</evidence>
<protein>
    <submittedName>
        <fullName evidence="2">Uncharacterized protein</fullName>
    </submittedName>
</protein>
<dbReference type="EMBL" id="BLLF01001116">
    <property type="protein sequence ID" value="GFH17235.1"/>
    <property type="molecule type" value="Genomic_DNA"/>
</dbReference>
<accession>A0A699Z6N3</accession>
<sequence length="60" mass="5903">MALHDRTPGIATAAQTSANAAPAAPSSAALQPEASGAAWPMAPAAAAEFSFSHQDQSCPP</sequence>
<proteinExistence type="predicted"/>
<keyword evidence="3" id="KW-1185">Reference proteome</keyword>
<reference evidence="2 3" key="1">
    <citation type="submission" date="2020-02" db="EMBL/GenBank/DDBJ databases">
        <title>Draft genome sequence of Haematococcus lacustris strain NIES-144.</title>
        <authorList>
            <person name="Morimoto D."/>
            <person name="Nakagawa S."/>
            <person name="Yoshida T."/>
            <person name="Sawayama S."/>
        </authorList>
    </citation>
    <scope>NUCLEOTIDE SEQUENCE [LARGE SCALE GENOMIC DNA]</scope>
    <source>
        <strain evidence="2 3">NIES-144</strain>
    </source>
</reference>
<organism evidence="2 3">
    <name type="scientific">Haematococcus lacustris</name>
    <name type="common">Green alga</name>
    <name type="synonym">Haematococcus pluvialis</name>
    <dbReference type="NCBI Taxonomy" id="44745"/>
    <lineage>
        <taxon>Eukaryota</taxon>
        <taxon>Viridiplantae</taxon>
        <taxon>Chlorophyta</taxon>
        <taxon>core chlorophytes</taxon>
        <taxon>Chlorophyceae</taxon>
        <taxon>CS clade</taxon>
        <taxon>Chlamydomonadales</taxon>
        <taxon>Haematococcaceae</taxon>
        <taxon>Haematococcus</taxon>
    </lineage>
</organism>
<dbReference type="AlphaFoldDB" id="A0A699Z6N3"/>
<evidence type="ECO:0000313" key="2">
    <source>
        <dbReference type="EMBL" id="GFH17235.1"/>
    </source>
</evidence>
<name>A0A699Z6N3_HAELA</name>
<feature type="non-terminal residue" evidence="2">
    <location>
        <position position="60"/>
    </location>
</feature>
<evidence type="ECO:0000256" key="1">
    <source>
        <dbReference type="SAM" id="MobiDB-lite"/>
    </source>
</evidence>
<feature type="region of interest" description="Disordered" evidence="1">
    <location>
        <begin position="1"/>
        <end position="41"/>
    </location>
</feature>
<gene>
    <name evidence="2" type="ORF">HaLaN_13824</name>
</gene>
<comment type="caution">
    <text evidence="2">The sequence shown here is derived from an EMBL/GenBank/DDBJ whole genome shotgun (WGS) entry which is preliminary data.</text>
</comment>
<dbReference type="Proteomes" id="UP000485058">
    <property type="component" value="Unassembled WGS sequence"/>
</dbReference>